<comment type="similarity">
    <text evidence="2">Belongs to the G-protein coupled receptor 1 family.</text>
</comment>
<evidence type="ECO:0000313" key="13">
    <source>
        <dbReference type="Proteomes" id="UP000728032"/>
    </source>
</evidence>
<gene>
    <name evidence="12" type="ORF">ONB1V03_LOCUS5723</name>
</gene>
<dbReference type="PANTHER" id="PTHR24249:SF406">
    <property type="entry name" value="G-PROTEIN COUPLED RECEPTORS FAMILY 1 PROFILE DOMAIN-CONTAINING PROTEIN"/>
    <property type="match status" value="1"/>
</dbReference>
<dbReference type="EMBL" id="OC917190">
    <property type="protein sequence ID" value="CAD7646418.1"/>
    <property type="molecule type" value="Genomic_DNA"/>
</dbReference>
<dbReference type="Gene3D" id="1.20.1070.10">
    <property type="entry name" value="Rhodopsin 7-helix transmembrane proteins"/>
    <property type="match status" value="1"/>
</dbReference>
<accession>A0A7R9QI25</accession>
<dbReference type="InterPro" id="IPR000276">
    <property type="entry name" value="GPCR_Rhodpsn"/>
</dbReference>
<dbReference type="PRINTS" id="PR00237">
    <property type="entry name" value="GPCRRHODOPSN"/>
</dbReference>
<keyword evidence="6" id="KW-0297">G-protein coupled receptor</keyword>
<keyword evidence="8" id="KW-0675">Receptor</keyword>
<dbReference type="AlphaFoldDB" id="A0A7R9QI25"/>
<feature type="transmembrane region" description="Helical" evidence="10">
    <location>
        <begin position="258"/>
        <end position="281"/>
    </location>
</feature>
<keyword evidence="7 10" id="KW-0472">Membrane</keyword>
<evidence type="ECO:0000256" key="3">
    <source>
        <dbReference type="ARBA" id="ARBA00022475"/>
    </source>
</evidence>
<evidence type="ECO:0000256" key="10">
    <source>
        <dbReference type="SAM" id="Phobius"/>
    </source>
</evidence>
<feature type="transmembrane region" description="Helical" evidence="10">
    <location>
        <begin position="293"/>
        <end position="315"/>
    </location>
</feature>
<dbReference type="CDD" id="cd00637">
    <property type="entry name" value="7tm_classA_rhodopsin-like"/>
    <property type="match status" value="1"/>
</dbReference>
<sequence length="461" mass="52558">MSNSEPIYMFNVICEAMVAFVGLIFNGYILFVLICSKLTVNNILLLFMALADTAICLLILIANTPMSLSQHIPVHDISALIATNSSFVYNQQSIDEWVCSAQGALWTVLPLCIIWTICGLIVDRYVAIIRPLSYSRLINVRKTAIILMCIWLCLVSFLLPPLMGVCDYRFLLSHSGCVVICSRTQDSFFEFYYMVLYLTAFIVPVIVITVCNAHIAIIAHNHRHRIVSAIYEITMRAQATVTHQSSPSYLFKYKGRHAFLAVLQLVGSLIFLTFPYYTIYAYKSFANKPYDDYWTSISTLILSFTPIVNGYVYGVKSKALRKTFKRLLQRYLYEQQASIEIDRRLSLRSQSSLREGWNSLLITSSLSSNMLYRSQRRFSAPLSCSPIVVLKNNGNKSLKRRQSLENFNDTHLKTYTDSRHMLTKRPSFLAETRLTNKTPLSPIQEISHGFSENSSVVVNYD</sequence>
<name>A0A7R9QI25_9ACAR</name>
<evidence type="ECO:0000259" key="11">
    <source>
        <dbReference type="PROSITE" id="PS50262"/>
    </source>
</evidence>
<dbReference type="Proteomes" id="UP000728032">
    <property type="component" value="Unassembled WGS sequence"/>
</dbReference>
<evidence type="ECO:0000256" key="9">
    <source>
        <dbReference type="ARBA" id="ARBA00023224"/>
    </source>
</evidence>
<evidence type="ECO:0000256" key="4">
    <source>
        <dbReference type="ARBA" id="ARBA00022692"/>
    </source>
</evidence>
<keyword evidence="5 10" id="KW-1133">Transmembrane helix</keyword>
<feature type="transmembrane region" description="Helical" evidence="10">
    <location>
        <begin position="143"/>
        <end position="163"/>
    </location>
</feature>
<reference evidence="12" key="1">
    <citation type="submission" date="2020-11" db="EMBL/GenBank/DDBJ databases">
        <authorList>
            <person name="Tran Van P."/>
        </authorList>
    </citation>
    <scope>NUCLEOTIDE SEQUENCE</scope>
</reference>
<evidence type="ECO:0000256" key="8">
    <source>
        <dbReference type="ARBA" id="ARBA00023170"/>
    </source>
</evidence>
<keyword evidence="9" id="KW-0807">Transducer</keyword>
<dbReference type="EMBL" id="CAJPVJ010002365">
    <property type="protein sequence ID" value="CAG2166196.1"/>
    <property type="molecule type" value="Genomic_DNA"/>
</dbReference>
<evidence type="ECO:0000313" key="12">
    <source>
        <dbReference type="EMBL" id="CAD7646418.1"/>
    </source>
</evidence>
<evidence type="ECO:0000256" key="2">
    <source>
        <dbReference type="ARBA" id="ARBA00010663"/>
    </source>
</evidence>
<evidence type="ECO:0000256" key="5">
    <source>
        <dbReference type="ARBA" id="ARBA00022989"/>
    </source>
</evidence>
<dbReference type="GO" id="GO:0005886">
    <property type="term" value="C:plasma membrane"/>
    <property type="evidence" value="ECO:0007669"/>
    <property type="project" value="UniProtKB-SubCell"/>
</dbReference>
<organism evidence="12">
    <name type="scientific">Oppiella nova</name>
    <dbReference type="NCBI Taxonomy" id="334625"/>
    <lineage>
        <taxon>Eukaryota</taxon>
        <taxon>Metazoa</taxon>
        <taxon>Ecdysozoa</taxon>
        <taxon>Arthropoda</taxon>
        <taxon>Chelicerata</taxon>
        <taxon>Arachnida</taxon>
        <taxon>Acari</taxon>
        <taxon>Acariformes</taxon>
        <taxon>Sarcoptiformes</taxon>
        <taxon>Oribatida</taxon>
        <taxon>Brachypylina</taxon>
        <taxon>Oppioidea</taxon>
        <taxon>Oppiidae</taxon>
        <taxon>Oppiella</taxon>
    </lineage>
</organism>
<evidence type="ECO:0000256" key="7">
    <source>
        <dbReference type="ARBA" id="ARBA00023136"/>
    </source>
</evidence>
<dbReference type="SUPFAM" id="SSF81321">
    <property type="entry name" value="Family A G protein-coupled receptor-like"/>
    <property type="match status" value="1"/>
</dbReference>
<feature type="transmembrane region" description="Helical" evidence="10">
    <location>
        <begin position="191"/>
        <end position="215"/>
    </location>
</feature>
<evidence type="ECO:0000256" key="1">
    <source>
        <dbReference type="ARBA" id="ARBA00004651"/>
    </source>
</evidence>
<dbReference type="InterPro" id="IPR017452">
    <property type="entry name" value="GPCR_Rhodpsn_7TM"/>
</dbReference>
<dbReference type="PANTHER" id="PTHR24249">
    <property type="entry name" value="HISTAMINE RECEPTOR-RELATED G-PROTEIN COUPLED RECEPTOR"/>
    <property type="match status" value="1"/>
</dbReference>
<keyword evidence="13" id="KW-1185">Reference proteome</keyword>
<keyword evidence="4 10" id="KW-0812">Transmembrane</keyword>
<keyword evidence="3" id="KW-1003">Cell membrane</keyword>
<dbReference type="InterPro" id="IPR050569">
    <property type="entry name" value="TAAR"/>
</dbReference>
<comment type="subcellular location">
    <subcellularLocation>
        <location evidence="1">Cell membrane</location>
        <topology evidence="1">Multi-pass membrane protein</topology>
    </subcellularLocation>
</comment>
<dbReference type="OrthoDB" id="6159456at2759"/>
<feature type="transmembrane region" description="Helical" evidence="10">
    <location>
        <begin position="103"/>
        <end position="122"/>
    </location>
</feature>
<dbReference type="PROSITE" id="PS50262">
    <property type="entry name" value="G_PROTEIN_RECEP_F1_2"/>
    <property type="match status" value="1"/>
</dbReference>
<feature type="transmembrane region" description="Helical" evidence="10">
    <location>
        <begin position="6"/>
        <end position="31"/>
    </location>
</feature>
<dbReference type="GO" id="GO:0004930">
    <property type="term" value="F:G protein-coupled receptor activity"/>
    <property type="evidence" value="ECO:0007669"/>
    <property type="project" value="UniProtKB-KW"/>
</dbReference>
<evidence type="ECO:0000256" key="6">
    <source>
        <dbReference type="ARBA" id="ARBA00023040"/>
    </source>
</evidence>
<protein>
    <recommendedName>
        <fullName evidence="11">G-protein coupled receptors family 1 profile domain-containing protein</fullName>
    </recommendedName>
</protein>
<dbReference type="Pfam" id="PF00001">
    <property type="entry name" value="7tm_1"/>
    <property type="match status" value="1"/>
</dbReference>
<feature type="domain" description="G-protein coupled receptors family 1 profile" evidence="11">
    <location>
        <begin position="16"/>
        <end position="313"/>
    </location>
</feature>
<proteinExistence type="inferred from homology"/>
<feature type="transmembrane region" description="Helical" evidence="10">
    <location>
        <begin position="43"/>
        <end position="62"/>
    </location>
</feature>